<evidence type="ECO:0000313" key="6">
    <source>
        <dbReference type="Proteomes" id="UP000002191"/>
    </source>
</evidence>
<dbReference type="EC" id="4.2.1.151" evidence="4"/>
<dbReference type="RefSeq" id="WP_013515143.1">
    <property type="nucleotide sequence ID" value="NC_014844.1"/>
</dbReference>
<dbReference type="InterPro" id="IPR030868">
    <property type="entry name" value="MqnA"/>
</dbReference>
<accession>E6VT72</accession>
<organism evidence="5 6">
    <name type="scientific">Pseudodesulfovibrio aespoeensis (strain ATCC 700646 / DSM 10631 / Aspo-2)</name>
    <name type="common">Desulfovibrio aespoeensis</name>
    <dbReference type="NCBI Taxonomy" id="643562"/>
    <lineage>
        <taxon>Bacteria</taxon>
        <taxon>Pseudomonadati</taxon>
        <taxon>Thermodesulfobacteriota</taxon>
        <taxon>Desulfovibrionia</taxon>
        <taxon>Desulfovibrionales</taxon>
        <taxon>Desulfovibrionaceae</taxon>
    </lineage>
</organism>
<dbReference type="AlphaFoldDB" id="E6VT72"/>
<evidence type="ECO:0000313" key="5">
    <source>
        <dbReference type="EMBL" id="ADU63231.1"/>
    </source>
</evidence>
<evidence type="ECO:0000256" key="2">
    <source>
        <dbReference type="ARBA" id="ARBA00022428"/>
    </source>
</evidence>
<evidence type="ECO:0000256" key="3">
    <source>
        <dbReference type="ARBA" id="ARBA00023239"/>
    </source>
</evidence>
<dbReference type="eggNOG" id="COG1427">
    <property type="taxonomic scope" value="Bacteria"/>
</dbReference>
<dbReference type="GO" id="GO:0016836">
    <property type="term" value="F:hydro-lyase activity"/>
    <property type="evidence" value="ECO:0007669"/>
    <property type="project" value="UniProtKB-UniRule"/>
</dbReference>
<dbReference type="UniPathway" id="UPA00079"/>
<evidence type="ECO:0000256" key="4">
    <source>
        <dbReference type="HAMAP-Rule" id="MF_00995"/>
    </source>
</evidence>
<dbReference type="OrthoDB" id="9810112at2"/>
<dbReference type="InterPro" id="IPR003773">
    <property type="entry name" value="Menaquinone_biosynth"/>
</dbReference>
<evidence type="ECO:0000256" key="1">
    <source>
        <dbReference type="ARBA" id="ARBA00004863"/>
    </source>
</evidence>
<dbReference type="PANTHER" id="PTHR37690">
    <property type="entry name" value="CHORISMATE DEHYDRATASE"/>
    <property type="match status" value="1"/>
</dbReference>
<dbReference type="GO" id="GO:0009234">
    <property type="term" value="P:menaquinone biosynthetic process"/>
    <property type="evidence" value="ECO:0007669"/>
    <property type="project" value="UniProtKB-UniRule"/>
</dbReference>
<dbReference type="HOGENOM" id="CLU_059898_0_0_7"/>
<dbReference type="KEGG" id="das:Daes_2225"/>
<dbReference type="EMBL" id="CP002431">
    <property type="protein sequence ID" value="ADU63231.1"/>
    <property type="molecule type" value="Genomic_DNA"/>
</dbReference>
<protein>
    <recommendedName>
        <fullName evidence="4">Chorismate dehydratase</fullName>
        <ecNumber evidence="4">4.2.1.151</ecNumber>
    </recommendedName>
    <alternativeName>
        <fullName evidence="4">Menaquinone biosynthetic enzyme MqnA</fullName>
    </alternativeName>
</protein>
<dbReference type="Pfam" id="PF02621">
    <property type="entry name" value="VitK2_biosynth"/>
    <property type="match status" value="1"/>
</dbReference>
<dbReference type="CDD" id="cd13634">
    <property type="entry name" value="PBP2_Sco4506"/>
    <property type="match status" value="1"/>
</dbReference>
<keyword evidence="3 4" id="KW-0456">Lyase</keyword>
<dbReference type="Proteomes" id="UP000002191">
    <property type="component" value="Chromosome"/>
</dbReference>
<comment type="catalytic activity">
    <reaction evidence="4">
        <text>chorismate = 3-[(1-carboxyvinyl)-oxy]benzoate + H2O</text>
        <dbReference type="Rhea" id="RHEA:40051"/>
        <dbReference type="ChEBI" id="CHEBI:15377"/>
        <dbReference type="ChEBI" id="CHEBI:29748"/>
        <dbReference type="ChEBI" id="CHEBI:76981"/>
        <dbReference type="EC" id="4.2.1.151"/>
    </reaction>
</comment>
<dbReference type="SUPFAM" id="SSF53850">
    <property type="entry name" value="Periplasmic binding protein-like II"/>
    <property type="match status" value="1"/>
</dbReference>
<dbReference type="STRING" id="643562.Daes_2225"/>
<comment type="pathway">
    <text evidence="1 4">Quinol/quinone metabolism; menaquinone biosynthesis.</text>
</comment>
<keyword evidence="6" id="KW-1185">Reference proteome</keyword>
<keyword evidence="2 4" id="KW-0474">Menaquinone biosynthesis</keyword>
<gene>
    <name evidence="4" type="primary">mqnA</name>
    <name evidence="5" type="ordered locus">Daes_2225</name>
</gene>
<name>E6VT72_PSEA9</name>
<dbReference type="Gene3D" id="3.40.190.10">
    <property type="entry name" value="Periplasmic binding protein-like II"/>
    <property type="match status" value="2"/>
</dbReference>
<dbReference type="PANTHER" id="PTHR37690:SF1">
    <property type="entry name" value="CHORISMATE DEHYDRATASE"/>
    <property type="match status" value="1"/>
</dbReference>
<proteinExistence type="inferred from homology"/>
<dbReference type="HAMAP" id="MF_00995">
    <property type="entry name" value="MqnA"/>
    <property type="match status" value="1"/>
</dbReference>
<comment type="similarity">
    <text evidence="4">Belongs to the MqnA/MqnD family. MqnA subfamily.</text>
</comment>
<sequence>MTVRIGKIGYLNVLPIYHPIESGIIGHGFSIVSGPPSALNRLMDAGQLDISAASSIEYARHPEKYYLVPDIAIGSRGPVQSVLLLSRCPVEELHGQTIVVSAQTHTSAALLRVLLAEWQIEPTFVTGDATAMLSTGHRPQAILCIGDEALNLRFHPDYPVRTDLGEAWRNLTGLPFIFGVWIVQRTSFERNGPAIRQACAALLAAKCWGESNIAAMCALAAESSCLSQAEMCSYFDGLVYDLGPEEIAGMTLFYQRLAHNGFIDAVPALHFLP</sequence>
<reference evidence="5 6" key="2">
    <citation type="journal article" date="2014" name="Genome Announc.">
        <title>Complete Genome Sequence of the Subsurface, Mesophilic Sulfate-Reducing Bacterium Desulfovibrio aespoeensis Aspo-2.</title>
        <authorList>
            <person name="Pedersen K."/>
            <person name="Bengtsson A."/>
            <person name="Edlund J."/>
            <person name="Rabe L."/>
            <person name="Hazen T."/>
            <person name="Chakraborty R."/>
            <person name="Goodwin L."/>
            <person name="Shapiro N."/>
        </authorList>
    </citation>
    <scope>NUCLEOTIDE SEQUENCE [LARGE SCALE GENOMIC DNA]</scope>
    <source>
        <strain evidence="6">ATCC 700646 / DSM 10631 / Aspo-2</strain>
    </source>
</reference>
<comment type="function">
    <text evidence="4">Catalyzes the dehydration of chorismate into 3-[(1-carboxyvinyl)oxy]benzoate, a step in the biosynthesis of menaquinone (MK, vitamin K2).</text>
</comment>
<reference evidence="6" key="1">
    <citation type="submission" date="2010-12" db="EMBL/GenBank/DDBJ databases">
        <title>Complete sequence of Desulfovibrio aespoeensis Aspo-2.</title>
        <authorList>
            <consortium name="US DOE Joint Genome Institute"/>
            <person name="Lucas S."/>
            <person name="Copeland A."/>
            <person name="Lapidus A."/>
            <person name="Cheng J.-F."/>
            <person name="Goodwin L."/>
            <person name="Pitluck S."/>
            <person name="Chertkov O."/>
            <person name="Misra M."/>
            <person name="Detter J.C."/>
            <person name="Han C."/>
            <person name="Tapia R."/>
            <person name="Land M."/>
            <person name="Hauser L."/>
            <person name="Kyrpides N."/>
            <person name="Ivanova N."/>
            <person name="Ovchinnikova G."/>
            <person name="Pedersen K."/>
            <person name="Jagevall S."/>
            <person name="Hazen T."/>
            <person name="Woyke T."/>
        </authorList>
    </citation>
    <scope>NUCLEOTIDE SEQUENCE [LARGE SCALE GENOMIC DNA]</scope>
    <source>
        <strain evidence="6">ATCC 700646 / DSM 10631 / Aspo-2</strain>
    </source>
</reference>